<protein>
    <submittedName>
        <fullName evidence="1">Uncharacterized protein</fullName>
    </submittedName>
</protein>
<dbReference type="EMBL" id="JABSTU010000001">
    <property type="protein sequence ID" value="KAH8042328.1"/>
    <property type="molecule type" value="Genomic_DNA"/>
</dbReference>
<evidence type="ECO:0000313" key="2">
    <source>
        <dbReference type="Proteomes" id="UP000821866"/>
    </source>
</evidence>
<evidence type="ECO:0000313" key="1">
    <source>
        <dbReference type="EMBL" id="KAH8042328.1"/>
    </source>
</evidence>
<name>A0A9J6F9P5_RHIMP</name>
<accession>A0A9J6F9P5</accession>
<reference evidence="1" key="2">
    <citation type="submission" date="2021-09" db="EMBL/GenBank/DDBJ databases">
        <authorList>
            <person name="Jia N."/>
            <person name="Wang J."/>
            <person name="Shi W."/>
            <person name="Du L."/>
            <person name="Sun Y."/>
            <person name="Zhan W."/>
            <person name="Jiang J."/>
            <person name="Wang Q."/>
            <person name="Zhang B."/>
            <person name="Ji P."/>
            <person name="Sakyi L.B."/>
            <person name="Cui X."/>
            <person name="Yuan T."/>
            <person name="Jiang B."/>
            <person name="Yang W."/>
            <person name="Lam T.T.-Y."/>
            <person name="Chang Q."/>
            <person name="Ding S."/>
            <person name="Wang X."/>
            <person name="Zhu J."/>
            <person name="Ruan X."/>
            <person name="Zhao L."/>
            <person name="Wei J."/>
            <person name="Que T."/>
            <person name="Du C."/>
            <person name="Cheng J."/>
            <person name="Dai P."/>
            <person name="Han X."/>
            <person name="Huang E."/>
            <person name="Gao Y."/>
            <person name="Liu J."/>
            <person name="Shao H."/>
            <person name="Ye R."/>
            <person name="Li L."/>
            <person name="Wei W."/>
            <person name="Wang X."/>
            <person name="Wang C."/>
            <person name="Huo Q."/>
            <person name="Li W."/>
            <person name="Guo W."/>
            <person name="Chen H."/>
            <person name="Chen S."/>
            <person name="Zhou L."/>
            <person name="Zhou L."/>
            <person name="Ni X."/>
            <person name="Tian J."/>
            <person name="Zhou Y."/>
            <person name="Sheng Y."/>
            <person name="Liu T."/>
            <person name="Pan Y."/>
            <person name="Xia L."/>
            <person name="Li J."/>
            <person name="Zhao F."/>
            <person name="Cao W."/>
        </authorList>
    </citation>
    <scope>NUCLEOTIDE SEQUENCE</scope>
    <source>
        <strain evidence="1">Rmic-2018</strain>
        <tissue evidence="1">Larvae</tissue>
    </source>
</reference>
<gene>
    <name evidence="1" type="ORF">HPB51_021939</name>
</gene>
<proteinExistence type="predicted"/>
<comment type="caution">
    <text evidence="1">The sequence shown here is derived from an EMBL/GenBank/DDBJ whole genome shotgun (WGS) entry which is preliminary data.</text>
</comment>
<reference evidence="1" key="1">
    <citation type="journal article" date="2020" name="Cell">
        <title>Large-Scale Comparative Analyses of Tick Genomes Elucidate Their Genetic Diversity and Vector Capacities.</title>
        <authorList>
            <consortium name="Tick Genome and Microbiome Consortium (TIGMIC)"/>
            <person name="Jia N."/>
            <person name="Wang J."/>
            <person name="Shi W."/>
            <person name="Du L."/>
            <person name="Sun Y."/>
            <person name="Zhan W."/>
            <person name="Jiang J.F."/>
            <person name="Wang Q."/>
            <person name="Zhang B."/>
            <person name="Ji P."/>
            <person name="Bell-Sakyi L."/>
            <person name="Cui X.M."/>
            <person name="Yuan T.T."/>
            <person name="Jiang B.G."/>
            <person name="Yang W.F."/>
            <person name="Lam T.T."/>
            <person name="Chang Q.C."/>
            <person name="Ding S.J."/>
            <person name="Wang X.J."/>
            <person name="Zhu J.G."/>
            <person name="Ruan X.D."/>
            <person name="Zhao L."/>
            <person name="Wei J.T."/>
            <person name="Ye R.Z."/>
            <person name="Que T.C."/>
            <person name="Du C.H."/>
            <person name="Zhou Y.H."/>
            <person name="Cheng J.X."/>
            <person name="Dai P.F."/>
            <person name="Guo W.B."/>
            <person name="Han X.H."/>
            <person name="Huang E.J."/>
            <person name="Li L.F."/>
            <person name="Wei W."/>
            <person name="Gao Y.C."/>
            <person name="Liu J.Z."/>
            <person name="Shao H.Z."/>
            <person name="Wang X."/>
            <person name="Wang C.C."/>
            <person name="Yang T.C."/>
            <person name="Huo Q.B."/>
            <person name="Li W."/>
            <person name="Chen H.Y."/>
            <person name="Chen S.E."/>
            <person name="Zhou L.G."/>
            <person name="Ni X.B."/>
            <person name="Tian J.H."/>
            <person name="Sheng Y."/>
            <person name="Liu T."/>
            <person name="Pan Y.S."/>
            <person name="Xia L.Y."/>
            <person name="Li J."/>
            <person name="Zhao F."/>
            <person name="Cao W.C."/>
        </authorList>
    </citation>
    <scope>NUCLEOTIDE SEQUENCE</scope>
    <source>
        <strain evidence="1">Rmic-2018</strain>
    </source>
</reference>
<dbReference type="VEuPathDB" id="VectorBase:LOC119167729"/>
<keyword evidence="2" id="KW-1185">Reference proteome</keyword>
<organism evidence="1 2">
    <name type="scientific">Rhipicephalus microplus</name>
    <name type="common">Cattle tick</name>
    <name type="synonym">Boophilus microplus</name>
    <dbReference type="NCBI Taxonomy" id="6941"/>
    <lineage>
        <taxon>Eukaryota</taxon>
        <taxon>Metazoa</taxon>
        <taxon>Ecdysozoa</taxon>
        <taxon>Arthropoda</taxon>
        <taxon>Chelicerata</taxon>
        <taxon>Arachnida</taxon>
        <taxon>Acari</taxon>
        <taxon>Parasitiformes</taxon>
        <taxon>Ixodida</taxon>
        <taxon>Ixodoidea</taxon>
        <taxon>Ixodidae</taxon>
        <taxon>Rhipicephalinae</taxon>
        <taxon>Rhipicephalus</taxon>
        <taxon>Boophilus</taxon>
    </lineage>
</organism>
<dbReference type="Proteomes" id="UP000821866">
    <property type="component" value="Chromosome 1"/>
</dbReference>
<dbReference type="AlphaFoldDB" id="A0A9J6F9P5"/>
<sequence>MLTAGPRDREQLLDCERLVDRGPLRYQERRLELLDWDLDLFGQLMWRCRLPPHAHIVEMPVAFVDSVSLLPGATVLWPSALSPRLHPGGCGRNATLYLVMRRATAPARPETLSVANI</sequence>